<dbReference type="Proteomes" id="UP000195101">
    <property type="component" value="Unassembled WGS sequence"/>
</dbReference>
<keyword evidence="3" id="KW-1185">Reference proteome</keyword>
<protein>
    <submittedName>
        <fullName evidence="2">Uncharacterized protein</fullName>
    </submittedName>
</protein>
<reference evidence="2 3" key="1">
    <citation type="submission" date="2016-08" db="EMBL/GenBank/DDBJ databases">
        <title>Genome sequence of Clavibacter michiganensis spp strain CFBP8019.</title>
        <authorList>
            <person name="Thapa S.P."/>
            <person name="Coaker G."/>
            <person name="Jacques M.-A."/>
        </authorList>
    </citation>
    <scope>NUCLEOTIDE SEQUENCE [LARGE SCALE GENOMIC DNA]</scope>
    <source>
        <strain evidence="2">CFBP8019</strain>
    </source>
</reference>
<dbReference type="AlphaFoldDB" id="A0A251YQ37"/>
<feature type="transmembrane region" description="Helical" evidence="1">
    <location>
        <begin position="15"/>
        <end position="41"/>
    </location>
</feature>
<name>A0A251YQ37_9MICO</name>
<accession>A0A251YQ37</accession>
<dbReference type="RefSeq" id="WP_086514106.1">
    <property type="nucleotide sequence ID" value="NZ_MDJZ01000008.1"/>
</dbReference>
<keyword evidence="1" id="KW-0812">Transmembrane</keyword>
<keyword evidence="1" id="KW-1133">Transmembrane helix</keyword>
<sequence>MADTRESSRRPGRGILIALAVVVPVLVLLALVRLAGLAVFATEGDVPAASSIPFPEGSAVVDESVDCASGGCWTLLSVRPPEGMTPDELAAELGATPQARLPGTLWDPRTISLTAEVQGPLLVVQADLWSQEYVP</sequence>
<dbReference type="EMBL" id="MDJZ01000008">
    <property type="protein sequence ID" value="OUE26253.1"/>
    <property type="molecule type" value="Genomic_DNA"/>
</dbReference>
<evidence type="ECO:0000313" key="3">
    <source>
        <dbReference type="Proteomes" id="UP000195101"/>
    </source>
</evidence>
<comment type="caution">
    <text evidence="2">The sequence shown here is derived from an EMBL/GenBank/DDBJ whole genome shotgun (WGS) entry which is preliminary data.</text>
</comment>
<organism evidence="2 3">
    <name type="scientific">Clavibacter michiganensis</name>
    <dbReference type="NCBI Taxonomy" id="28447"/>
    <lineage>
        <taxon>Bacteria</taxon>
        <taxon>Bacillati</taxon>
        <taxon>Actinomycetota</taxon>
        <taxon>Actinomycetes</taxon>
        <taxon>Micrococcales</taxon>
        <taxon>Microbacteriaceae</taxon>
        <taxon>Clavibacter</taxon>
    </lineage>
</organism>
<keyword evidence="1" id="KW-0472">Membrane</keyword>
<dbReference type="OrthoDB" id="3384074at2"/>
<evidence type="ECO:0000313" key="2">
    <source>
        <dbReference type="EMBL" id="OUE26253.1"/>
    </source>
</evidence>
<gene>
    <name evidence="2" type="ORF">BFL37_05230</name>
</gene>
<proteinExistence type="predicted"/>
<evidence type="ECO:0000256" key="1">
    <source>
        <dbReference type="SAM" id="Phobius"/>
    </source>
</evidence>